<dbReference type="SMART" id="SM00382">
    <property type="entry name" value="AAA"/>
    <property type="match status" value="1"/>
</dbReference>
<keyword evidence="2" id="KW-0614">Plasmid</keyword>
<geneLocation type="plasmid" evidence="2 3">
    <name>p5</name>
</geneLocation>
<proteinExistence type="predicted"/>
<accession>A0A4D8PWJ8</accession>
<dbReference type="Gene3D" id="3.40.50.300">
    <property type="entry name" value="P-loop containing nucleotide triphosphate hydrolases"/>
    <property type="match status" value="1"/>
</dbReference>
<dbReference type="EMBL" id="CP032326">
    <property type="protein sequence ID" value="QCO00269.1"/>
    <property type="molecule type" value="Genomic_DNA"/>
</dbReference>
<dbReference type="InterPro" id="IPR003959">
    <property type="entry name" value="ATPase_AAA_core"/>
</dbReference>
<dbReference type="InterPro" id="IPR027417">
    <property type="entry name" value="P-loop_NTPase"/>
</dbReference>
<evidence type="ECO:0000313" key="2">
    <source>
        <dbReference type="EMBL" id="QCO00269.1"/>
    </source>
</evidence>
<name>A0A4D8PWJ8_9PROT</name>
<dbReference type="GO" id="GO:0005524">
    <property type="term" value="F:ATP binding"/>
    <property type="evidence" value="ECO:0007669"/>
    <property type="project" value="InterPro"/>
</dbReference>
<evidence type="ECO:0000313" key="3">
    <source>
        <dbReference type="Proteomes" id="UP000298595"/>
    </source>
</evidence>
<dbReference type="SUPFAM" id="SSF52540">
    <property type="entry name" value="P-loop containing nucleoside triphosphate hydrolases"/>
    <property type="match status" value="1"/>
</dbReference>
<evidence type="ECO:0000259" key="1">
    <source>
        <dbReference type="SMART" id="SM00382"/>
    </source>
</evidence>
<feature type="domain" description="AAA+ ATPase" evidence="1">
    <location>
        <begin position="128"/>
        <end position="262"/>
    </location>
</feature>
<protein>
    <submittedName>
        <fullName evidence="2">AAA family ATPase</fullName>
    </submittedName>
</protein>
<dbReference type="GO" id="GO:0016887">
    <property type="term" value="F:ATP hydrolysis activity"/>
    <property type="evidence" value="ECO:0007669"/>
    <property type="project" value="InterPro"/>
</dbReference>
<organism evidence="2 3">
    <name type="scientific">Azospirillum argentinense</name>
    <dbReference type="NCBI Taxonomy" id="2970906"/>
    <lineage>
        <taxon>Bacteria</taxon>
        <taxon>Pseudomonadati</taxon>
        <taxon>Pseudomonadota</taxon>
        <taxon>Alphaproteobacteria</taxon>
        <taxon>Rhodospirillales</taxon>
        <taxon>Azospirillaceae</taxon>
        <taxon>Azospirillum</taxon>
    </lineage>
</organism>
<dbReference type="AlphaFoldDB" id="A0A4D8PWJ8"/>
<reference evidence="2 3" key="1">
    <citation type="submission" date="2018-09" db="EMBL/GenBank/DDBJ databases">
        <title>Whole genome based analysis of evolution and adaptive divergence in Indian and Brazilian strains of Azospirillum brasilense.</title>
        <authorList>
            <person name="Singh C."/>
            <person name="Tripathi A.K."/>
        </authorList>
    </citation>
    <scope>NUCLEOTIDE SEQUENCE [LARGE SCALE GENOMIC DNA]</scope>
    <source>
        <strain evidence="2 3">MTCC4035</strain>
        <plasmid evidence="2 3">p5</plasmid>
    </source>
</reference>
<dbReference type="InterPro" id="IPR003593">
    <property type="entry name" value="AAA+_ATPase"/>
</dbReference>
<dbReference type="Pfam" id="PF00004">
    <property type="entry name" value="AAA"/>
    <property type="match status" value="1"/>
</dbReference>
<dbReference type="Proteomes" id="UP000298595">
    <property type="component" value="Plasmid p5"/>
</dbReference>
<dbReference type="RefSeq" id="WP_137118976.1">
    <property type="nucleotide sequence ID" value="NZ_CP032326.1"/>
</dbReference>
<dbReference type="KEGG" id="aare:D3093_34105"/>
<sequence length="271" mass="29433">MTLHSSGAAAEPPCMGDLADCRSSLDLAAEIIRLGDLIGAGAATSMDRLAFGDLGRQFEDIRHSPMEWRKLRADEEAVSLFGRAERLLALHDPASLPQRPLPDKLSESRWRTVPAVEPWFESRRWLHGSARCLFLGPAGSGKSTCARALAHRHGLPVVELGPSQVRTLRDEDLRTFIDRAERIGALLLVEAADLLLLRPDYPAGYEDLLRSAALANEVERFAGPVIMTARRPDSIDPAAIASPIHRVAFHALAQHLVVVPGHADGAPTHGP</sequence>
<gene>
    <name evidence="2" type="ORF">D3093_34105</name>
</gene>